<accession>A0ABD5WH39</accession>
<gene>
    <name evidence="2" type="ORF">ACFQL9_13435</name>
</gene>
<feature type="region of interest" description="Disordered" evidence="1">
    <location>
        <begin position="1"/>
        <end position="36"/>
    </location>
</feature>
<name>A0ABD5WH39_9EURY</name>
<proteinExistence type="predicted"/>
<dbReference type="AlphaFoldDB" id="A0ABD5WH39"/>
<keyword evidence="3" id="KW-1185">Reference proteome</keyword>
<comment type="caution">
    <text evidence="2">The sequence shown here is derived from an EMBL/GenBank/DDBJ whole genome shotgun (WGS) entry which is preliminary data.</text>
</comment>
<evidence type="ECO:0000313" key="2">
    <source>
        <dbReference type="EMBL" id="MFC7070651.1"/>
    </source>
</evidence>
<dbReference type="EMBL" id="JBHTAH010000012">
    <property type="protein sequence ID" value="MFC7070651.1"/>
    <property type="molecule type" value="Genomic_DNA"/>
</dbReference>
<evidence type="ECO:0000313" key="3">
    <source>
        <dbReference type="Proteomes" id="UP001596461"/>
    </source>
</evidence>
<sequence>MTDEPRNVTDRNSSVNGRPRPAPAPLLPDTPVPHEDVQIPSSVATVRVRVLHLEQVGQLPRPDLARVVDHVLQQSMRRVQPFDVVPPDRLHRRFADVGDQRRGDPLVASLPLDVGLSEDRNRLASVPGSGVRDQLQRPVRDPRQVARVDARLEDVDEFRLTVPLEFDVRAGPES</sequence>
<evidence type="ECO:0000256" key="1">
    <source>
        <dbReference type="SAM" id="MobiDB-lite"/>
    </source>
</evidence>
<reference evidence="2 3" key="1">
    <citation type="journal article" date="2019" name="Int. J. Syst. Evol. Microbiol.">
        <title>The Global Catalogue of Microorganisms (GCM) 10K type strain sequencing project: providing services to taxonomists for standard genome sequencing and annotation.</title>
        <authorList>
            <consortium name="The Broad Institute Genomics Platform"/>
            <consortium name="The Broad Institute Genome Sequencing Center for Infectious Disease"/>
            <person name="Wu L."/>
            <person name="Ma J."/>
        </authorList>
    </citation>
    <scope>NUCLEOTIDE SEQUENCE [LARGE SCALE GENOMIC DNA]</scope>
    <source>
        <strain evidence="2 3">DT31</strain>
    </source>
</reference>
<protein>
    <submittedName>
        <fullName evidence="2">Uncharacterized protein</fullName>
    </submittedName>
</protein>
<dbReference type="Proteomes" id="UP001596461">
    <property type="component" value="Unassembled WGS sequence"/>
</dbReference>
<organism evidence="2 3">
    <name type="scientific">Halobaculum lipolyticum</name>
    <dbReference type="NCBI Taxonomy" id="3032001"/>
    <lineage>
        <taxon>Archaea</taxon>
        <taxon>Methanobacteriati</taxon>
        <taxon>Methanobacteriota</taxon>
        <taxon>Stenosarchaea group</taxon>
        <taxon>Halobacteria</taxon>
        <taxon>Halobacteriales</taxon>
        <taxon>Haloferacaceae</taxon>
        <taxon>Halobaculum</taxon>
    </lineage>
</organism>
<feature type="compositionally biased region" description="Pro residues" evidence="1">
    <location>
        <begin position="20"/>
        <end position="31"/>
    </location>
</feature>